<protein>
    <recommendedName>
        <fullName evidence="1">N-acetyltransferase domain-containing protein</fullName>
    </recommendedName>
</protein>
<organism evidence="2 3">
    <name type="scientific">Babesia divergens</name>
    <dbReference type="NCBI Taxonomy" id="32595"/>
    <lineage>
        <taxon>Eukaryota</taxon>
        <taxon>Sar</taxon>
        <taxon>Alveolata</taxon>
        <taxon>Apicomplexa</taxon>
        <taxon>Aconoidasida</taxon>
        <taxon>Piroplasmida</taxon>
        <taxon>Babesiidae</taxon>
        <taxon>Babesia</taxon>
    </lineage>
</organism>
<dbReference type="InterPro" id="IPR016181">
    <property type="entry name" value="Acyl_CoA_acyltransferase"/>
</dbReference>
<evidence type="ECO:0000259" key="1">
    <source>
        <dbReference type="PROSITE" id="PS51186"/>
    </source>
</evidence>
<keyword evidence="3" id="KW-1185">Reference proteome</keyword>
<dbReference type="Proteomes" id="UP001195914">
    <property type="component" value="Unassembled WGS sequence"/>
</dbReference>
<dbReference type="GO" id="GO:0016747">
    <property type="term" value="F:acyltransferase activity, transferring groups other than amino-acyl groups"/>
    <property type="evidence" value="ECO:0007669"/>
    <property type="project" value="InterPro"/>
</dbReference>
<reference evidence="2" key="1">
    <citation type="journal article" date="2014" name="Nucleic Acids Res.">
        <title>The evolutionary dynamics of variant antigen genes in Babesia reveal a history of genomic innovation underlying host-parasite interaction.</title>
        <authorList>
            <person name="Jackson A.P."/>
            <person name="Otto T.D."/>
            <person name="Darby A."/>
            <person name="Ramaprasad A."/>
            <person name="Xia D."/>
            <person name="Echaide I.E."/>
            <person name="Farber M."/>
            <person name="Gahlot S."/>
            <person name="Gamble J."/>
            <person name="Gupta D."/>
            <person name="Gupta Y."/>
            <person name="Jackson L."/>
            <person name="Malandrin L."/>
            <person name="Malas T.B."/>
            <person name="Moussa E."/>
            <person name="Nair M."/>
            <person name="Reid A.J."/>
            <person name="Sanders M."/>
            <person name="Sharma J."/>
            <person name="Tracey A."/>
            <person name="Quail M.A."/>
            <person name="Weir W."/>
            <person name="Wastling J.M."/>
            <person name="Hall N."/>
            <person name="Willadsen P."/>
            <person name="Lingelbach K."/>
            <person name="Shiels B."/>
            <person name="Tait A."/>
            <person name="Berriman M."/>
            <person name="Allred D.R."/>
            <person name="Pain A."/>
        </authorList>
    </citation>
    <scope>NUCLEOTIDE SEQUENCE</scope>
    <source>
        <strain evidence="2">1802A</strain>
    </source>
</reference>
<reference evidence="2" key="2">
    <citation type="submission" date="2021-05" db="EMBL/GenBank/DDBJ databases">
        <authorList>
            <person name="Pain A."/>
        </authorList>
    </citation>
    <scope>NUCLEOTIDE SEQUENCE</scope>
    <source>
        <strain evidence="2">1802A</strain>
    </source>
</reference>
<dbReference type="AlphaFoldDB" id="A0AAD9GCU2"/>
<evidence type="ECO:0000313" key="2">
    <source>
        <dbReference type="EMBL" id="KAK1936042.1"/>
    </source>
</evidence>
<dbReference type="Pfam" id="PF00583">
    <property type="entry name" value="Acetyltransf_1"/>
    <property type="match status" value="1"/>
</dbReference>
<name>A0AAD9GCU2_BABDI</name>
<accession>A0AAD9GCU2</accession>
<dbReference type="Gene3D" id="3.40.630.30">
    <property type="match status" value="1"/>
</dbReference>
<proteinExistence type="predicted"/>
<evidence type="ECO:0000313" key="3">
    <source>
        <dbReference type="Proteomes" id="UP001195914"/>
    </source>
</evidence>
<dbReference type="CDD" id="cd04301">
    <property type="entry name" value="NAT_SF"/>
    <property type="match status" value="1"/>
</dbReference>
<feature type="domain" description="N-acetyltransferase" evidence="1">
    <location>
        <begin position="123"/>
        <end position="210"/>
    </location>
</feature>
<dbReference type="InterPro" id="IPR000182">
    <property type="entry name" value="GNAT_dom"/>
</dbReference>
<dbReference type="PROSITE" id="PS51186">
    <property type="entry name" value="GNAT"/>
    <property type="match status" value="1"/>
</dbReference>
<dbReference type="SUPFAM" id="SSF55729">
    <property type="entry name" value="Acyl-CoA N-acyltransferases (Nat)"/>
    <property type="match status" value="1"/>
</dbReference>
<gene>
    <name evidence="2" type="ORF">X943_001109</name>
</gene>
<comment type="caution">
    <text evidence="2">The sequence shown here is derived from an EMBL/GenBank/DDBJ whole genome shotgun (WGS) entry which is preliminary data.</text>
</comment>
<dbReference type="EMBL" id="JAHBMH010000044">
    <property type="protein sequence ID" value="KAK1936042.1"/>
    <property type="molecule type" value="Genomic_DNA"/>
</dbReference>
<sequence length="210" mass="23544">MMGSDAKACLLFERKVAFSEEFTADGFHGLVKPLDSYEEYLEARPLVEKLSRCSTWHPREYVEAMLRVTSYYPFVVVLVDHQSTSASLSTASSCAGVNSSGVTSAGSDGPDVASDTSSSQRRKVIGYMEVYTLPHLGRSCDSRLERVIVDPLYRNHGICQIMLKFVIGFCRDLLHVNRIDMICDNPVAIRLYNKFGFESVDTNVYRKTLC</sequence>